<accession>A0A9W7EDL8</accession>
<evidence type="ECO:0000256" key="1">
    <source>
        <dbReference type="SAM" id="MobiDB-lite"/>
    </source>
</evidence>
<organism evidence="3 4">
    <name type="scientific">Triparma laevis f. longispina</name>
    <dbReference type="NCBI Taxonomy" id="1714387"/>
    <lineage>
        <taxon>Eukaryota</taxon>
        <taxon>Sar</taxon>
        <taxon>Stramenopiles</taxon>
        <taxon>Ochrophyta</taxon>
        <taxon>Bolidophyceae</taxon>
        <taxon>Parmales</taxon>
        <taxon>Triparmaceae</taxon>
        <taxon>Triparma</taxon>
    </lineage>
</organism>
<feature type="signal peptide" evidence="2">
    <location>
        <begin position="1"/>
        <end position="33"/>
    </location>
</feature>
<protein>
    <submittedName>
        <fullName evidence="3">Uncharacterized protein</fullName>
    </submittedName>
</protein>
<evidence type="ECO:0000256" key="2">
    <source>
        <dbReference type="SAM" id="SignalP"/>
    </source>
</evidence>
<reference evidence="4" key="1">
    <citation type="journal article" date="2023" name="Commun. Biol.">
        <title>Genome analysis of Parmales, the sister group of diatoms, reveals the evolutionary specialization of diatoms from phago-mixotrophs to photoautotrophs.</title>
        <authorList>
            <person name="Ban H."/>
            <person name="Sato S."/>
            <person name="Yoshikawa S."/>
            <person name="Yamada K."/>
            <person name="Nakamura Y."/>
            <person name="Ichinomiya M."/>
            <person name="Sato N."/>
            <person name="Blanc-Mathieu R."/>
            <person name="Endo H."/>
            <person name="Kuwata A."/>
            <person name="Ogata H."/>
        </authorList>
    </citation>
    <scope>NUCLEOTIDE SEQUENCE [LARGE SCALE GENOMIC DNA]</scope>
    <source>
        <strain evidence="4">NIES 3700</strain>
    </source>
</reference>
<dbReference type="AlphaFoldDB" id="A0A9W7EDL8"/>
<feature type="region of interest" description="Disordered" evidence="1">
    <location>
        <begin position="62"/>
        <end position="81"/>
    </location>
</feature>
<dbReference type="InterPro" id="IPR010865">
    <property type="entry name" value="DUF1499"/>
</dbReference>
<evidence type="ECO:0000313" key="3">
    <source>
        <dbReference type="EMBL" id="GMH74868.1"/>
    </source>
</evidence>
<name>A0A9W7EDL8_9STRA</name>
<sequence>MPPRPSSPRWSSSSSAFFLFALAFVLSASTSNSYSISRRGSFTKALPVLLSPLPTFAFDNTLPRDKYKDRPKRKGPQPSDLGVAYRGLKGCGPGANCFSTTGDPELDSYYMIKDIFTPPPSTSSPLSDVVSVISTYEVGHDNIDSGGFKIITEKQDYVYAQFESLKNGYIDDVEFAILNGEVLVRSSSRLGYLDYGVNAKRLNWIGERLKNKGWKVQTIDRTTNRDYFEQNNL</sequence>
<dbReference type="EMBL" id="BRXW01000703">
    <property type="protein sequence ID" value="GMH74868.1"/>
    <property type="molecule type" value="Genomic_DNA"/>
</dbReference>
<comment type="caution">
    <text evidence="3">The sequence shown here is derived from an EMBL/GenBank/DDBJ whole genome shotgun (WGS) entry which is preliminary data.</text>
</comment>
<dbReference type="OrthoDB" id="41501at2759"/>
<keyword evidence="2" id="KW-0732">Signal</keyword>
<dbReference type="Pfam" id="PF07386">
    <property type="entry name" value="DUF1499"/>
    <property type="match status" value="1"/>
</dbReference>
<evidence type="ECO:0000313" key="4">
    <source>
        <dbReference type="Proteomes" id="UP001165122"/>
    </source>
</evidence>
<dbReference type="PANTHER" id="PTHR34801">
    <property type="entry name" value="EXPRESSED PROTEIN"/>
    <property type="match status" value="1"/>
</dbReference>
<dbReference type="Proteomes" id="UP001165122">
    <property type="component" value="Unassembled WGS sequence"/>
</dbReference>
<feature type="chain" id="PRO_5040934252" evidence="2">
    <location>
        <begin position="34"/>
        <end position="233"/>
    </location>
</feature>
<proteinExistence type="predicted"/>
<keyword evidence="4" id="KW-1185">Reference proteome</keyword>
<dbReference type="PANTHER" id="PTHR34801:SF6">
    <property type="entry name" value="SLL1620 PROTEIN"/>
    <property type="match status" value="1"/>
</dbReference>
<gene>
    <name evidence="3" type="ORF">TrLO_g14185</name>
</gene>